<organism evidence="2">
    <name type="scientific">viral metagenome</name>
    <dbReference type="NCBI Taxonomy" id="1070528"/>
    <lineage>
        <taxon>unclassified sequences</taxon>
        <taxon>metagenomes</taxon>
        <taxon>organismal metagenomes</taxon>
    </lineage>
</organism>
<dbReference type="EMBL" id="MN740778">
    <property type="protein sequence ID" value="QHU11003.1"/>
    <property type="molecule type" value="Genomic_DNA"/>
</dbReference>
<proteinExistence type="predicted"/>
<name>A0A6C0K0C3_9ZZZZ</name>
<feature type="compositionally biased region" description="Basic residues" evidence="1">
    <location>
        <begin position="221"/>
        <end position="246"/>
    </location>
</feature>
<protein>
    <submittedName>
        <fullName evidence="2">Uncharacterized protein</fullName>
    </submittedName>
</protein>
<accession>A0A6C0K0C3</accession>
<evidence type="ECO:0000313" key="2">
    <source>
        <dbReference type="EMBL" id="QHU11003.1"/>
    </source>
</evidence>
<reference evidence="2" key="1">
    <citation type="journal article" date="2020" name="Nature">
        <title>Giant virus diversity and host interactions through global metagenomics.</title>
        <authorList>
            <person name="Schulz F."/>
            <person name="Roux S."/>
            <person name="Paez-Espino D."/>
            <person name="Jungbluth S."/>
            <person name="Walsh D.A."/>
            <person name="Denef V.J."/>
            <person name="McMahon K.D."/>
            <person name="Konstantinidis K.T."/>
            <person name="Eloe-Fadrosh E.A."/>
            <person name="Kyrpides N.C."/>
            <person name="Woyke T."/>
        </authorList>
    </citation>
    <scope>NUCLEOTIDE SEQUENCE</scope>
    <source>
        <strain evidence="2">GVMAG-S-1101165-84</strain>
    </source>
</reference>
<feature type="region of interest" description="Disordered" evidence="1">
    <location>
        <begin position="190"/>
        <end position="246"/>
    </location>
</feature>
<evidence type="ECO:0000256" key="1">
    <source>
        <dbReference type="SAM" id="MobiDB-lite"/>
    </source>
</evidence>
<sequence length="246" mass="28342">MLLAAYKARFESPVIIPDRDVIWRLNREHPYIKFAANHTFLGYTDGWEYDTYSSRWKNNMPSIDPWGEFHFLQIFENEDFNKNFGLFFTGNRPKSYYFEPYNSAALEIQHVMANDLGINTIQNNNIFHFDGMSWIPLKLNNSDYIYVCEHLKQKDIIAGERAAARARDAASAEAARARFAAEFRRYPPAPAPAPVSAPVSASASASAPANGDPIPPTGGRRYLKRKSRKYRKLRRRRSSTLKRSRR</sequence>
<feature type="compositionally biased region" description="Low complexity" evidence="1">
    <location>
        <begin position="196"/>
        <end position="209"/>
    </location>
</feature>
<dbReference type="AlphaFoldDB" id="A0A6C0K0C3"/>